<evidence type="ECO:0000313" key="2">
    <source>
        <dbReference type="EMBL" id="GMS97028.1"/>
    </source>
</evidence>
<sequence length="185" mass="20845">MVITFLKMDIGLSEILMAKIRHILWRKGRLSIVSNISQWNSSRRITLRNRSTKMAFRRVMHQLADIIEMMGMGSSGLTSNPAISSFRAAIERLTDGSEKKAVEQTEKEKKKEMKSVPTTANNNFGEERVLSIDRLASVYHEENSTDHDSSQMSLSEGEAFDHQTAILSIMSDEKLAQVFFGSSSN</sequence>
<evidence type="ECO:0008006" key="4">
    <source>
        <dbReference type="Google" id="ProtNLM"/>
    </source>
</evidence>
<evidence type="ECO:0000256" key="1">
    <source>
        <dbReference type="SAM" id="MobiDB-lite"/>
    </source>
</evidence>
<comment type="caution">
    <text evidence="2">The sequence shown here is derived from an EMBL/GenBank/DDBJ whole genome shotgun (WGS) entry which is preliminary data.</text>
</comment>
<accession>A0AAV5TS19</accession>
<dbReference type="EMBL" id="BTSX01000004">
    <property type="protein sequence ID" value="GMS97028.1"/>
    <property type="molecule type" value="Genomic_DNA"/>
</dbReference>
<gene>
    <name evidence="2" type="ORF">PENTCL1PPCAC_19203</name>
</gene>
<keyword evidence="3" id="KW-1185">Reference proteome</keyword>
<organism evidence="2 3">
    <name type="scientific">Pristionchus entomophagus</name>
    <dbReference type="NCBI Taxonomy" id="358040"/>
    <lineage>
        <taxon>Eukaryota</taxon>
        <taxon>Metazoa</taxon>
        <taxon>Ecdysozoa</taxon>
        <taxon>Nematoda</taxon>
        <taxon>Chromadorea</taxon>
        <taxon>Rhabditida</taxon>
        <taxon>Rhabditina</taxon>
        <taxon>Diplogasteromorpha</taxon>
        <taxon>Diplogasteroidea</taxon>
        <taxon>Neodiplogasteridae</taxon>
        <taxon>Pristionchus</taxon>
    </lineage>
</organism>
<protein>
    <recommendedName>
        <fullName evidence="4">Ribosomal protein</fullName>
    </recommendedName>
</protein>
<proteinExistence type="predicted"/>
<feature type="compositionally biased region" description="Basic and acidic residues" evidence="1">
    <location>
        <begin position="97"/>
        <end position="114"/>
    </location>
</feature>
<evidence type="ECO:0000313" key="3">
    <source>
        <dbReference type="Proteomes" id="UP001432027"/>
    </source>
</evidence>
<reference evidence="2" key="1">
    <citation type="submission" date="2023-10" db="EMBL/GenBank/DDBJ databases">
        <title>Genome assembly of Pristionchus species.</title>
        <authorList>
            <person name="Yoshida K."/>
            <person name="Sommer R.J."/>
        </authorList>
    </citation>
    <scope>NUCLEOTIDE SEQUENCE</scope>
    <source>
        <strain evidence="2">RS0144</strain>
    </source>
</reference>
<name>A0AAV5TS19_9BILA</name>
<feature type="region of interest" description="Disordered" evidence="1">
    <location>
        <begin position="97"/>
        <end position="121"/>
    </location>
</feature>
<dbReference type="Proteomes" id="UP001432027">
    <property type="component" value="Unassembled WGS sequence"/>
</dbReference>
<dbReference type="AlphaFoldDB" id="A0AAV5TS19"/>